<dbReference type="GO" id="GO:0008168">
    <property type="term" value="F:methyltransferase activity"/>
    <property type="evidence" value="ECO:0007669"/>
    <property type="project" value="UniProtKB-KW"/>
</dbReference>
<dbReference type="SMART" id="SM00487">
    <property type="entry name" value="DEXDc"/>
    <property type="match status" value="1"/>
</dbReference>
<dbReference type="Pfam" id="PF00145">
    <property type="entry name" value="DNA_methylase"/>
    <property type="match status" value="1"/>
</dbReference>
<feature type="region of interest" description="Disordered" evidence="9">
    <location>
        <begin position="2228"/>
        <end position="2311"/>
    </location>
</feature>
<feature type="compositionally biased region" description="Acidic residues" evidence="9">
    <location>
        <begin position="2251"/>
        <end position="2270"/>
    </location>
</feature>
<dbReference type="InterPro" id="IPR000330">
    <property type="entry name" value="SNF2_N"/>
</dbReference>
<feature type="compositionally biased region" description="Basic and acidic residues" evidence="9">
    <location>
        <begin position="1"/>
        <end position="16"/>
    </location>
</feature>
<dbReference type="Gene3D" id="3.40.50.150">
    <property type="entry name" value="Vaccinia Virus protein VP39"/>
    <property type="match status" value="1"/>
</dbReference>
<dbReference type="Proteomes" id="UP000799302">
    <property type="component" value="Unassembled WGS sequence"/>
</dbReference>
<organism evidence="11 12">
    <name type="scientific">Microthyrium microscopicum</name>
    <dbReference type="NCBI Taxonomy" id="703497"/>
    <lineage>
        <taxon>Eukaryota</taxon>
        <taxon>Fungi</taxon>
        <taxon>Dikarya</taxon>
        <taxon>Ascomycota</taxon>
        <taxon>Pezizomycotina</taxon>
        <taxon>Dothideomycetes</taxon>
        <taxon>Dothideomycetes incertae sedis</taxon>
        <taxon>Microthyriales</taxon>
        <taxon>Microthyriaceae</taxon>
        <taxon>Microthyrium</taxon>
    </lineage>
</organism>
<dbReference type="InterPro" id="IPR001525">
    <property type="entry name" value="C5_MeTfrase"/>
</dbReference>
<dbReference type="OrthoDB" id="423221at2759"/>
<evidence type="ECO:0000256" key="8">
    <source>
        <dbReference type="ARBA" id="ARBA00022840"/>
    </source>
</evidence>
<feature type="compositionally biased region" description="Polar residues" evidence="9">
    <location>
        <begin position="19"/>
        <end position="41"/>
    </location>
</feature>
<dbReference type="PANTHER" id="PTHR45626">
    <property type="entry name" value="TRANSCRIPTION TERMINATION FACTOR 2-RELATED"/>
    <property type="match status" value="1"/>
</dbReference>
<dbReference type="GO" id="GO:0005634">
    <property type="term" value="C:nucleus"/>
    <property type="evidence" value="ECO:0007669"/>
    <property type="project" value="TreeGrafter"/>
</dbReference>
<keyword evidence="2" id="KW-0808">Transferase</keyword>
<keyword evidence="12" id="KW-1185">Reference proteome</keyword>
<dbReference type="SUPFAM" id="SSF53335">
    <property type="entry name" value="S-adenosyl-L-methionine-dependent methyltransferases"/>
    <property type="match status" value="1"/>
</dbReference>
<evidence type="ECO:0000313" key="12">
    <source>
        <dbReference type="Proteomes" id="UP000799302"/>
    </source>
</evidence>
<dbReference type="GO" id="GO:0005524">
    <property type="term" value="F:ATP binding"/>
    <property type="evidence" value="ECO:0007669"/>
    <property type="project" value="UniProtKB-KW"/>
</dbReference>
<dbReference type="InterPro" id="IPR027417">
    <property type="entry name" value="P-loop_NTPase"/>
</dbReference>
<feature type="compositionally biased region" description="Low complexity" evidence="9">
    <location>
        <begin position="1358"/>
        <end position="1374"/>
    </location>
</feature>
<keyword evidence="7" id="KW-0862">Zinc</keyword>
<dbReference type="PROSITE" id="PS00518">
    <property type="entry name" value="ZF_RING_1"/>
    <property type="match status" value="1"/>
</dbReference>
<dbReference type="GO" id="GO:0006281">
    <property type="term" value="P:DNA repair"/>
    <property type="evidence" value="ECO:0007669"/>
    <property type="project" value="TreeGrafter"/>
</dbReference>
<dbReference type="EMBL" id="MU004233">
    <property type="protein sequence ID" value="KAF2671028.1"/>
    <property type="molecule type" value="Genomic_DNA"/>
</dbReference>
<keyword evidence="3" id="KW-0479">Metal-binding</keyword>
<dbReference type="InterPro" id="IPR014001">
    <property type="entry name" value="Helicase_ATP-bd"/>
</dbReference>
<dbReference type="InterPro" id="IPR017907">
    <property type="entry name" value="Znf_RING_CS"/>
</dbReference>
<name>A0A6A6UIY4_9PEZI</name>
<keyword evidence="8" id="KW-0067">ATP-binding</keyword>
<evidence type="ECO:0000256" key="3">
    <source>
        <dbReference type="ARBA" id="ARBA00022723"/>
    </source>
</evidence>
<feature type="compositionally biased region" description="Acidic residues" evidence="9">
    <location>
        <begin position="2293"/>
        <end position="2311"/>
    </location>
</feature>
<dbReference type="SUPFAM" id="SSF52540">
    <property type="entry name" value="P-loop containing nucleoside triphosphate hydrolases"/>
    <property type="match status" value="2"/>
</dbReference>
<keyword evidence="1" id="KW-0489">Methyltransferase</keyword>
<feature type="compositionally biased region" description="Polar residues" evidence="9">
    <location>
        <begin position="50"/>
        <end position="81"/>
    </location>
</feature>
<dbReference type="PANTHER" id="PTHR45626:SF26">
    <property type="entry name" value="FAMILY HELICASE, PUTATIVE (AFU_ORTHOLOGUE AFUA_2G09120)-RELATED"/>
    <property type="match status" value="1"/>
</dbReference>
<keyword evidence="6" id="KW-0378">Hydrolase</keyword>
<proteinExistence type="predicted"/>
<dbReference type="InterPro" id="IPR050628">
    <property type="entry name" value="SNF2_RAD54_helicase_TF"/>
</dbReference>
<feature type="region of interest" description="Disordered" evidence="9">
    <location>
        <begin position="1959"/>
        <end position="2006"/>
    </location>
</feature>
<protein>
    <recommendedName>
        <fullName evidence="10">Helicase ATP-binding domain-containing protein</fullName>
    </recommendedName>
</protein>
<dbReference type="InterPro" id="IPR049730">
    <property type="entry name" value="SNF2/RAD54-like_C"/>
</dbReference>
<dbReference type="CDD" id="cd18793">
    <property type="entry name" value="SF2_C_SNF"/>
    <property type="match status" value="1"/>
</dbReference>
<dbReference type="Pfam" id="PF00271">
    <property type="entry name" value="Helicase_C"/>
    <property type="match status" value="1"/>
</dbReference>
<gene>
    <name evidence="11" type="ORF">BT63DRAFT_206268</name>
</gene>
<dbReference type="GO" id="GO:0008270">
    <property type="term" value="F:zinc ion binding"/>
    <property type="evidence" value="ECO:0007669"/>
    <property type="project" value="UniProtKB-KW"/>
</dbReference>
<evidence type="ECO:0000256" key="7">
    <source>
        <dbReference type="ARBA" id="ARBA00022833"/>
    </source>
</evidence>
<evidence type="ECO:0000256" key="2">
    <source>
        <dbReference type="ARBA" id="ARBA00022679"/>
    </source>
</evidence>
<evidence type="ECO:0000256" key="4">
    <source>
        <dbReference type="ARBA" id="ARBA00022741"/>
    </source>
</evidence>
<evidence type="ECO:0000256" key="9">
    <source>
        <dbReference type="SAM" id="MobiDB-lite"/>
    </source>
</evidence>
<evidence type="ECO:0000259" key="10">
    <source>
        <dbReference type="SMART" id="SM00487"/>
    </source>
</evidence>
<feature type="compositionally biased region" description="Basic and acidic residues" evidence="9">
    <location>
        <begin position="2281"/>
        <end position="2292"/>
    </location>
</feature>
<dbReference type="GO" id="GO:0016787">
    <property type="term" value="F:hydrolase activity"/>
    <property type="evidence" value="ECO:0007669"/>
    <property type="project" value="UniProtKB-KW"/>
</dbReference>
<evidence type="ECO:0000313" key="11">
    <source>
        <dbReference type="EMBL" id="KAF2671028.1"/>
    </source>
</evidence>
<dbReference type="PROSITE" id="PS50096">
    <property type="entry name" value="IQ"/>
    <property type="match status" value="1"/>
</dbReference>
<evidence type="ECO:0000256" key="5">
    <source>
        <dbReference type="ARBA" id="ARBA00022771"/>
    </source>
</evidence>
<evidence type="ECO:0000256" key="6">
    <source>
        <dbReference type="ARBA" id="ARBA00022801"/>
    </source>
</evidence>
<dbReference type="InterPro" id="IPR001650">
    <property type="entry name" value="Helicase_C-like"/>
</dbReference>
<feature type="region of interest" description="Disordered" evidence="9">
    <location>
        <begin position="1342"/>
        <end position="1409"/>
    </location>
</feature>
<keyword evidence="4" id="KW-0547">Nucleotide-binding</keyword>
<accession>A0A6A6UIY4</accession>
<feature type="compositionally biased region" description="Acidic residues" evidence="9">
    <location>
        <begin position="1375"/>
        <end position="1397"/>
    </location>
</feature>
<dbReference type="GO" id="GO:0032259">
    <property type="term" value="P:methylation"/>
    <property type="evidence" value="ECO:0007669"/>
    <property type="project" value="UniProtKB-KW"/>
</dbReference>
<dbReference type="GO" id="GO:0008094">
    <property type="term" value="F:ATP-dependent activity, acting on DNA"/>
    <property type="evidence" value="ECO:0007669"/>
    <property type="project" value="TreeGrafter"/>
</dbReference>
<feature type="compositionally biased region" description="Polar residues" evidence="9">
    <location>
        <begin position="1979"/>
        <end position="1988"/>
    </location>
</feature>
<dbReference type="Pfam" id="PF00176">
    <property type="entry name" value="SNF2-rel_dom"/>
    <property type="match status" value="1"/>
</dbReference>
<feature type="domain" description="Helicase ATP-binding" evidence="10">
    <location>
        <begin position="1132"/>
        <end position="1531"/>
    </location>
</feature>
<keyword evidence="5" id="KW-0863">Zinc-finger</keyword>
<reference evidence="11" key="1">
    <citation type="journal article" date="2020" name="Stud. Mycol.">
        <title>101 Dothideomycetes genomes: a test case for predicting lifestyles and emergence of pathogens.</title>
        <authorList>
            <person name="Haridas S."/>
            <person name="Albert R."/>
            <person name="Binder M."/>
            <person name="Bloem J."/>
            <person name="Labutti K."/>
            <person name="Salamov A."/>
            <person name="Andreopoulos B."/>
            <person name="Baker S."/>
            <person name="Barry K."/>
            <person name="Bills G."/>
            <person name="Bluhm B."/>
            <person name="Cannon C."/>
            <person name="Castanera R."/>
            <person name="Culley D."/>
            <person name="Daum C."/>
            <person name="Ezra D."/>
            <person name="Gonzalez J."/>
            <person name="Henrissat B."/>
            <person name="Kuo A."/>
            <person name="Liang C."/>
            <person name="Lipzen A."/>
            <person name="Lutzoni F."/>
            <person name="Magnuson J."/>
            <person name="Mondo S."/>
            <person name="Nolan M."/>
            <person name="Ohm R."/>
            <person name="Pangilinan J."/>
            <person name="Park H.-J."/>
            <person name="Ramirez L."/>
            <person name="Alfaro M."/>
            <person name="Sun H."/>
            <person name="Tritt A."/>
            <person name="Yoshinaga Y."/>
            <person name="Zwiers L.-H."/>
            <person name="Turgeon B."/>
            <person name="Goodwin S."/>
            <person name="Spatafora J."/>
            <person name="Crous P."/>
            <person name="Grigoriev I."/>
        </authorList>
    </citation>
    <scope>NUCLEOTIDE SEQUENCE</scope>
    <source>
        <strain evidence="11">CBS 115976</strain>
    </source>
</reference>
<dbReference type="InterPro" id="IPR029063">
    <property type="entry name" value="SAM-dependent_MTases_sf"/>
</dbReference>
<evidence type="ECO:0000256" key="1">
    <source>
        <dbReference type="ARBA" id="ARBA00022603"/>
    </source>
</evidence>
<feature type="compositionally biased region" description="Basic and acidic residues" evidence="9">
    <location>
        <begin position="1989"/>
        <end position="2001"/>
    </location>
</feature>
<feature type="region of interest" description="Disordered" evidence="9">
    <location>
        <begin position="1"/>
        <end position="102"/>
    </location>
</feature>
<sequence length="2311" mass="260923">MSGRERSKKERKKEYPIEVSQTADLDSMFRPSSSNYSSGQAVHTGGGTATRASSSTGKKAQPSVTARNSSMSNHEITSPTNDDQRFSDDSAPDPSKIKLRLDLPPLSDPKSILVDLVGRAIEMKEFGSFKKDVLAETCLKIGTMCSGTESPIIALKEICRQSNIRYVHEFSAEIEPFKAAYIQANFKPKVLMRDVTDQQCRNETIFGTTCFGKEIEWPHVDILIAGSSCKDLSGLNKSTIKSLNQRKLGESSTTFNAVTNYCFVLQPAIVILENVRNPDVWRDFEDNFRGIGYETQKIDVDSKDFGLPQTRQRTYMLALCMKKFDQDQLGDNWRSSFTAVVKALQRPASSPVSDFLATSDEIVAASNALASYYAEKKVSSKGWERNRSRHAVWRLINELGIKSPFLRRKPEYASASFFSRPTREKDLLSARHLTMAKDTEGDDSYKALVYNISQSVERGGTTIPFGGITGCITPKGTPWASDQRRMITGFEALRLQGITTDGLRLTNLSDTNLSDMAGNAMTCPVVGAVILSALKTCLPNNSIRNGRPPDLPKQVHDQIKPMRGGHIVEVETSRPTANLSDRIKKHGDISDKKCLCDGYNGLAPSPIYRCAECDHTICADCEGNIEHVFDRRQPVERGFPTTFLYLLAPHIPPVISLRTSKSTTAVLKDCYKGCNLKDLRSMLETEIFKQQNFYFDSVMRDPHWKVTWLSNTGNATLSLTITKDTFTWEIRLLPKSDWSVSDKAREILQVPIASASLIHCPFDLHRLEWNVHSSEETEIPITLTPIGDLKPWWHSKLGVPRLVSIQGPPKLKIQVSAPPDHPPSPDVVSRMSMISGTYRHLEHCGTATESLFCKESKTDCQKVYLFLDQHPINHTSNDHFVFASSCTILKKSEPRRIIAKVSPKWRVWQPSELSKSLSDSSVVFPRTILPEQRFELILERCSLQILTLGGEQISNLLTTEASCHEMHEMMIMKLPEAFSNLEHARKMKLLELALLKNSFSLTTSQQWIELGDYETRVCRMCVPIGEDAHFTGGMKLHMKGTELEKAMRNRPKLHRISKDSEELRVSFGLQSMIHRAITNCSSNHDTDTSTYKVQWRLSHVIEPARFRFNEFVFKNTDNEARASEPNLWTNGGNCKLRADQLRALSWMKKRELLGGCHFTCQEVEEAWLRDIGLKLDVRAQYNVLVKGGILADPPSFGKTAVSIALISSDFEEAERRNRLNSAKWITDQFPTEKTDLLKTAATLILVPGHLARQWADEFNKFMSVGSGLHYQPAGKGAKSKAPKPRNNNIILINSVDELEACSIEALQNAKVVIASWDIFLHDKYVELFSSWAGDVSIPRRTIKERKSKRKDKSRKQNSESSRISKPSSSSNMESENGESESEEVEIEILGTEEPEPEENQKVKEPGTSTVIDHGHPFQMFIRACMEKLENRSGINKEKNETQLTRLNTPIFHKFQWNRLIVDEFAFLATTKNNANDIENCWSLLCGLVADKRWLLSGTPSFQDFHEVNRTASFWGIMLGKPDITPGTITSTSGKIIFSELSPMDKFMYFYEENRSHGWHIERRRQAQSFLHSFVRKNRGDPKVTNMRPKSFIVPLCLPPVQQVVCQEYVQFLKAKGFRVGDNAHAGGPPRATGMKNEFKKNKFPEETLIIKAGIFPKTNQVDLQHQRTSQHDGQELQELLLVRQSDRTTQAVEFAKQLTNALVERENDSFGDFYMVWKVFESFQDPNVKMWTEGVEGKHNVAASKLISETQSADPAKLQRASHAISIGTTRLNDCFRKPYTKVNTDYDDAITIQVIASLRKQDHKEPTGSGNLRKAISRLQSITRGFITSVQTERYVKSLTSLCFATGYYHLARGQTTIVIECTSCLAIDKCDPSDYYISLICGHIICPHCLNPQHHGTCPARGCNVLVELDDFKQAEALHLTQERSDTRSSDFDPYITFASLDAPNADNNKPRDKEALEISGLDLSNGTRKSQKRKSNTIYKSAHSSPENKKRPKGDDATHTAPLQQSTKWPLLFGVSKEHFLHRILTREPKPGKRNQEKALVFVQGQEVLNYIQEWFKAAGINVEIVPTQKSYTAKRRTAIENFMHKPDVRVLAMDIRDEAISGSNLTMARHIIFWSPYFTTSRDDYEKKMVQAIGRVVRTGQAQQVNIYHLVGIDTVDMDVLAHRHSEEVDGKKTYFEFNLDRHHQYLEQTSILNVGPNAVGETNTGCDLMLPVRYPEEFILIPSDTDANDGQQIPMNDQSSDQHSDDSDDEDDDDNGGRDDDDEMPDLAVVQGGLEVSRDNKKKKDDFIFDDDDFGIAGDENDIERY</sequence>
<feature type="compositionally biased region" description="Basic residues" evidence="9">
    <location>
        <begin position="1342"/>
        <end position="1355"/>
    </location>
</feature>
<dbReference type="Gene3D" id="3.40.50.300">
    <property type="entry name" value="P-loop containing nucleotide triphosphate hydrolases"/>
    <property type="match status" value="2"/>
</dbReference>